<sequence>MPHTCRRHPTAGSGLRGENTMAHLPRHGSCVSAGVVLMRPRCRHRFAKARLSPLCAPTHVSTFYGLGWTMTSVDWLTGMTVTG</sequence>
<evidence type="ECO:0000313" key="2">
    <source>
        <dbReference type="Proteomes" id="UP000238164"/>
    </source>
</evidence>
<proteinExistence type="predicted"/>
<evidence type="ECO:0000313" key="1">
    <source>
        <dbReference type="EMBL" id="SPD87418.1"/>
    </source>
</evidence>
<reference evidence="1 2" key="1">
    <citation type="submission" date="2018-02" db="EMBL/GenBank/DDBJ databases">
        <authorList>
            <person name="Cohen D.B."/>
            <person name="Kent A.D."/>
        </authorList>
    </citation>
    <scope>NUCLEOTIDE SEQUENCE [LARGE SCALE GENOMIC DNA]</scope>
    <source>
        <strain evidence="1">1</strain>
    </source>
</reference>
<name>A0A2N9JIR0_9ACTN</name>
<keyword evidence="2" id="KW-1185">Reference proteome</keyword>
<dbReference type="AlphaFoldDB" id="A0A2N9JIR0"/>
<accession>A0A2N9JIR0</accession>
<gene>
    <name evidence="1" type="ORF">MPLG2_2388</name>
</gene>
<dbReference type="Proteomes" id="UP000238164">
    <property type="component" value="Chromosome 1"/>
</dbReference>
<dbReference type="EMBL" id="LT985188">
    <property type="protein sequence ID" value="SPD87418.1"/>
    <property type="molecule type" value="Genomic_DNA"/>
</dbReference>
<protein>
    <submittedName>
        <fullName evidence="1">Uncharacterized protein</fullName>
    </submittedName>
</protein>
<organism evidence="1 2">
    <name type="scientific">Micropruina glycogenica</name>
    <dbReference type="NCBI Taxonomy" id="75385"/>
    <lineage>
        <taxon>Bacteria</taxon>
        <taxon>Bacillati</taxon>
        <taxon>Actinomycetota</taxon>
        <taxon>Actinomycetes</taxon>
        <taxon>Propionibacteriales</taxon>
        <taxon>Nocardioidaceae</taxon>
        <taxon>Micropruina</taxon>
    </lineage>
</organism>
<dbReference type="KEGG" id="mgg:MPLG2_2388"/>